<name>A0A9W6NFW4_9PSED</name>
<keyword evidence="5" id="KW-0964">Secreted</keyword>
<evidence type="ECO:0000313" key="12">
    <source>
        <dbReference type="EMBL" id="GLK89443.1"/>
    </source>
</evidence>
<gene>
    <name evidence="12" type="primary">flgK_1</name>
    <name evidence="12" type="ORF">GCM10017655_25050</name>
</gene>
<dbReference type="InterPro" id="IPR049119">
    <property type="entry name" value="FlgK_D2-like"/>
</dbReference>
<comment type="caution">
    <text evidence="12">The sequence shown here is derived from an EMBL/GenBank/DDBJ whole genome shotgun (WGS) entry which is preliminary data.</text>
</comment>
<dbReference type="RefSeq" id="WP_271195637.1">
    <property type="nucleotide sequence ID" value="NZ_BSFN01000006.1"/>
</dbReference>
<evidence type="ECO:0000259" key="8">
    <source>
        <dbReference type="Pfam" id="PF00460"/>
    </source>
</evidence>
<dbReference type="GO" id="GO:0005198">
    <property type="term" value="F:structural molecule activity"/>
    <property type="evidence" value="ECO:0007669"/>
    <property type="project" value="InterPro"/>
</dbReference>
<keyword evidence="12" id="KW-0966">Cell projection</keyword>
<accession>A0A9W6NFW4</accession>
<dbReference type="PANTHER" id="PTHR30033:SF1">
    <property type="entry name" value="FLAGELLAR HOOK-ASSOCIATED PROTEIN 1"/>
    <property type="match status" value="1"/>
</dbReference>
<evidence type="ECO:0000259" key="10">
    <source>
        <dbReference type="Pfam" id="PF21158"/>
    </source>
</evidence>
<evidence type="ECO:0000259" key="9">
    <source>
        <dbReference type="Pfam" id="PF06429"/>
    </source>
</evidence>
<evidence type="ECO:0000256" key="1">
    <source>
        <dbReference type="ARBA" id="ARBA00004365"/>
    </source>
</evidence>
<evidence type="ECO:0000256" key="4">
    <source>
        <dbReference type="ARBA" id="ARBA00016244"/>
    </source>
</evidence>
<dbReference type="GO" id="GO:0005576">
    <property type="term" value="C:extracellular region"/>
    <property type="evidence" value="ECO:0007669"/>
    <property type="project" value="UniProtKB-SubCell"/>
</dbReference>
<organism evidence="12 13">
    <name type="scientific">Pseudomonas turukhanskensis</name>
    <dbReference type="NCBI Taxonomy" id="1806536"/>
    <lineage>
        <taxon>Bacteria</taxon>
        <taxon>Pseudomonadati</taxon>
        <taxon>Pseudomonadota</taxon>
        <taxon>Gammaproteobacteria</taxon>
        <taxon>Pseudomonadales</taxon>
        <taxon>Pseudomonadaceae</taxon>
        <taxon>Pseudomonas</taxon>
    </lineage>
</organism>
<keyword evidence="6" id="KW-0975">Bacterial flagellum</keyword>
<evidence type="ECO:0000313" key="13">
    <source>
        <dbReference type="Proteomes" id="UP001143328"/>
    </source>
</evidence>
<dbReference type="Pfam" id="PF06429">
    <property type="entry name" value="Flg_bbr_C"/>
    <property type="match status" value="1"/>
</dbReference>
<feature type="domain" description="Flagellar basal-body/hook protein C-terminal" evidence="9">
    <location>
        <begin position="635"/>
        <end position="672"/>
    </location>
</feature>
<dbReference type="NCBIfam" id="TIGR02492">
    <property type="entry name" value="flgK_ends"/>
    <property type="match status" value="1"/>
</dbReference>
<evidence type="ECO:0000256" key="5">
    <source>
        <dbReference type="ARBA" id="ARBA00022525"/>
    </source>
</evidence>
<keyword evidence="12" id="KW-0282">Flagellum</keyword>
<dbReference type="Pfam" id="PF00460">
    <property type="entry name" value="Flg_bb_rod"/>
    <property type="match status" value="1"/>
</dbReference>
<keyword evidence="12" id="KW-0969">Cilium</keyword>
<dbReference type="AlphaFoldDB" id="A0A9W6NFW4"/>
<comment type="similarity">
    <text evidence="3">Belongs to the flagella basal body rod proteins family.</text>
</comment>
<protein>
    <recommendedName>
        <fullName evidence="4">Flagellar hook-associated protein 1</fullName>
    </recommendedName>
</protein>
<reference evidence="12" key="2">
    <citation type="submission" date="2023-01" db="EMBL/GenBank/DDBJ databases">
        <authorList>
            <person name="Sun Q."/>
            <person name="Evtushenko L."/>
        </authorList>
    </citation>
    <scope>NUCLEOTIDE SEQUENCE</scope>
    <source>
        <strain evidence="12">VKM B-2935</strain>
    </source>
</reference>
<evidence type="ECO:0000259" key="11">
    <source>
        <dbReference type="Pfam" id="PF22638"/>
    </source>
</evidence>
<dbReference type="Proteomes" id="UP001143328">
    <property type="component" value="Unassembled WGS sequence"/>
</dbReference>
<reference evidence="12" key="1">
    <citation type="journal article" date="2014" name="Int. J. Syst. Evol. Microbiol.">
        <title>Complete genome sequence of Corynebacterium casei LMG S-19264T (=DSM 44701T), isolated from a smear-ripened cheese.</title>
        <authorList>
            <consortium name="US DOE Joint Genome Institute (JGI-PGF)"/>
            <person name="Walter F."/>
            <person name="Albersmeier A."/>
            <person name="Kalinowski J."/>
            <person name="Ruckert C."/>
        </authorList>
    </citation>
    <scope>NUCLEOTIDE SEQUENCE</scope>
    <source>
        <strain evidence="12">VKM B-2935</strain>
    </source>
</reference>
<proteinExistence type="inferred from homology"/>
<evidence type="ECO:0000256" key="6">
    <source>
        <dbReference type="ARBA" id="ARBA00023143"/>
    </source>
</evidence>
<dbReference type="InterPro" id="IPR053927">
    <property type="entry name" value="FlgK_helical"/>
</dbReference>
<dbReference type="EMBL" id="BSFN01000006">
    <property type="protein sequence ID" value="GLK89443.1"/>
    <property type="molecule type" value="Genomic_DNA"/>
</dbReference>
<dbReference type="GO" id="GO:0044780">
    <property type="term" value="P:bacterial-type flagellum assembly"/>
    <property type="evidence" value="ECO:0007669"/>
    <property type="project" value="InterPro"/>
</dbReference>
<dbReference type="GO" id="GO:0009424">
    <property type="term" value="C:bacterial-type flagellum hook"/>
    <property type="evidence" value="ECO:0007669"/>
    <property type="project" value="InterPro"/>
</dbReference>
<sequence>MADLLSIGLSGLRSAQTALTVTGHNITNVNTPGYSRQESVQQTNIAQFTGAGYIGSGSQVVDVRRLASDFLTNQVRTATSSNTELQSFKSQIEQLDSLLSNSTTGISPALQKFFASLQTASQDPSSTAAREAVLSQAAGLSDSFNTMYDQLDKQNSLINQQLSALTTQVNSMAASVASYNDAIARARGAGAEPNDLLDAREETIRQISEIIGVQSVEQNDGSVSLFVGTGQPLVVGNTASTLTAHAGVDDPTKFQIDLSINGVSQTISSQISGGEMGGLLAYRDTTLDKTYNSLGQMATVLADTVNKQLGQGLDLAGRAGSPLFSDINDPTAATLRVLANANNTGNATGSLDITNSSLLTTSDYKISYDGTNYTARRLSDNAAMTVNVSGTGTLTLSDPSTTPATDQGFEVTINGTPNAGDSFTLQPTRRGAFDFGTDLQSADQLAFAGSARAQATTNNRGTGTISQPNLTSGPSPIDVTDLQDLFGTGLPLTFDSTTNTLNGTLPAGATLSYVSPSTTALTPGQSNTLRLDYTDPSTNNTYSYEFTINGTPQSGDTFTLGQNTAGVADNRNALKLIDLQTQKTVGVGAAGTGATYNNAYSGLVERVGSLTAQVRVNADAAETVLTQAQNNRDSLSGVSLDEEAANLVQFQQYYNASAQVIKVAQSLFDTLIGAFN</sequence>
<dbReference type="PANTHER" id="PTHR30033">
    <property type="entry name" value="FLAGELLAR HOOK-ASSOCIATED PROTEIN 1"/>
    <property type="match status" value="1"/>
</dbReference>
<feature type="domain" description="Flagellar hook-associated protein FlgK helical" evidence="11">
    <location>
        <begin position="93"/>
        <end position="324"/>
    </location>
</feature>
<evidence type="ECO:0000256" key="2">
    <source>
        <dbReference type="ARBA" id="ARBA00004613"/>
    </source>
</evidence>
<dbReference type="InterPro" id="IPR010930">
    <property type="entry name" value="Flg_bb/hook_C_dom"/>
</dbReference>
<dbReference type="SUPFAM" id="SSF64518">
    <property type="entry name" value="Phase 1 flagellin"/>
    <property type="match status" value="2"/>
</dbReference>
<evidence type="ECO:0000256" key="7">
    <source>
        <dbReference type="SAM" id="MobiDB-lite"/>
    </source>
</evidence>
<feature type="region of interest" description="Disordered" evidence="7">
    <location>
        <begin position="451"/>
        <end position="474"/>
    </location>
</feature>
<feature type="domain" description="Flagellar hook-associated protein 1 D2-like" evidence="10">
    <location>
        <begin position="338"/>
        <end position="427"/>
    </location>
</feature>
<dbReference type="InterPro" id="IPR001444">
    <property type="entry name" value="Flag_bb_rod_N"/>
</dbReference>
<comment type="subcellular location">
    <subcellularLocation>
        <location evidence="1">Bacterial flagellum</location>
    </subcellularLocation>
    <subcellularLocation>
        <location evidence="2">Secreted</location>
    </subcellularLocation>
</comment>
<dbReference type="Pfam" id="PF22638">
    <property type="entry name" value="FlgK_D1"/>
    <property type="match status" value="1"/>
</dbReference>
<dbReference type="Pfam" id="PF21158">
    <property type="entry name" value="flgK_1st_1"/>
    <property type="match status" value="1"/>
</dbReference>
<dbReference type="InterPro" id="IPR002371">
    <property type="entry name" value="FlgK"/>
</dbReference>
<dbReference type="PRINTS" id="PR01005">
    <property type="entry name" value="FLGHOOKAP1"/>
</dbReference>
<evidence type="ECO:0000256" key="3">
    <source>
        <dbReference type="ARBA" id="ARBA00009677"/>
    </source>
</evidence>
<keyword evidence="13" id="KW-1185">Reference proteome</keyword>
<feature type="domain" description="Flagellar basal body rod protein N-terminal" evidence="8">
    <location>
        <begin position="7"/>
        <end position="34"/>
    </location>
</feature>
<feature type="compositionally biased region" description="Polar residues" evidence="7">
    <location>
        <begin position="453"/>
        <end position="474"/>
    </location>
</feature>